<keyword evidence="11" id="KW-1185">Reference proteome</keyword>
<sequence length="282" mass="28610">MIASAPSAALRAPAPTDSSLLAGLAEAALAAGVAIRRIESEGIAAHLKADMSPVTAADGAAEEIICAALAKLAPGVPVVAEEATSAGVKVACGNRFFLVDPLDGTKEFISGNGEYTVNIALVEDGTPVLGVVYAPARATLFAGRPGGAFRALRAPGAPVDAQDWTPISCRPIPDGPLVVAASRSHGDPATDALVARYQVAEYIPAGSALKFGLLAEGRVDLYPRLGTVMEWDCAAGHALVAAAGGRIIRPDGTPLTYGHADDGFKVRGFLAWGAGALPRPAD</sequence>
<feature type="binding site" evidence="9">
    <location>
        <position position="100"/>
    </location>
    <ligand>
        <name>Mg(2+)</name>
        <dbReference type="ChEBI" id="CHEBI:18420"/>
        <label>2</label>
    </ligand>
</feature>
<keyword evidence="6 9" id="KW-0378">Hydrolase</keyword>
<dbReference type="PANTHER" id="PTHR43028">
    <property type="entry name" value="3'(2'),5'-BISPHOSPHATE NUCLEOTIDASE 1"/>
    <property type="match status" value="1"/>
</dbReference>
<dbReference type="GO" id="GO:0008441">
    <property type="term" value="F:3'(2'),5'-bisphosphate nucleotidase activity"/>
    <property type="evidence" value="ECO:0007669"/>
    <property type="project" value="UniProtKB-EC"/>
</dbReference>
<reference evidence="10 11" key="1">
    <citation type="submission" date="2023-07" db="EMBL/GenBank/DDBJ databases">
        <title>Genomic Encyclopedia of Type Strains, Phase IV (KMG-IV): sequencing the most valuable type-strain genomes for metagenomic binning, comparative biology and taxonomic classification.</title>
        <authorList>
            <person name="Goeker M."/>
        </authorList>
    </citation>
    <scope>NUCLEOTIDE SEQUENCE [LARGE SCALE GENOMIC DNA]</scope>
    <source>
        <strain evidence="10 11">DSM 3770</strain>
    </source>
</reference>
<evidence type="ECO:0000256" key="6">
    <source>
        <dbReference type="ARBA" id="ARBA00022801"/>
    </source>
</evidence>
<evidence type="ECO:0000256" key="9">
    <source>
        <dbReference type="HAMAP-Rule" id="MF_02095"/>
    </source>
</evidence>
<dbReference type="EMBL" id="JAUSVY010000003">
    <property type="protein sequence ID" value="MDQ0504722.1"/>
    <property type="molecule type" value="Genomic_DNA"/>
</dbReference>
<keyword evidence="5 9" id="KW-0479">Metal-binding</keyword>
<dbReference type="PRINTS" id="PR00377">
    <property type="entry name" value="IMPHPHTASES"/>
</dbReference>
<comment type="catalytic activity">
    <reaction evidence="1 9">
        <text>adenosine 3',5'-bisphosphate + H2O = AMP + phosphate</text>
        <dbReference type="Rhea" id="RHEA:10040"/>
        <dbReference type="ChEBI" id="CHEBI:15377"/>
        <dbReference type="ChEBI" id="CHEBI:43474"/>
        <dbReference type="ChEBI" id="CHEBI:58343"/>
        <dbReference type="ChEBI" id="CHEBI:456215"/>
        <dbReference type="EC" id="3.1.3.7"/>
    </reaction>
</comment>
<dbReference type="PANTHER" id="PTHR43028:SF5">
    <property type="entry name" value="3'(2'),5'-BISPHOSPHATE NUCLEOTIDASE 1"/>
    <property type="match status" value="1"/>
</dbReference>
<proteinExistence type="inferred from homology"/>
<evidence type="ECO:0000256" key="8">
    <source>
        <dbReference type="ARBA" id="ARBA00023136"/>
    </source>
</evidence>
<evidence type="ECO:0000256" key="5">
    <source>
        <dbReference type="ARBA" id="ARBA00022723"/>
    </source>
</evidence>
<feature type="binding site" evidence="9">
    <location>
        <position position="103"/>
    </location>
    <ligand>
        <name>Mg(2+)</name>
        <dbReference type="ChEBI" id="CHEBI:18420"/>
        <label>2</label>
    </ligand>
</feature>
<comment type="caution">
    <text evidence="10">The sequence shown here is derived from an EMBL/GenBank/DDBJ whole genome shotgun (WGS) entry which is preliminary data.</text>
</comment>
<comment type="cofactor">
    <cofactor evidence="9">
        <name>Mg(2+)</name>
        <dbReference type="ChEBI" id="CHEBI:18420"/>
    </cofactor>
</comment>
<dbReference type="InterPro" id="IPR006240">
    <property type="entry name" value="CysQ"/>
</dbReference>
<evidence type="ECO:0000256" key="2">
    <source>
        <dbReference type="ARBA" id="ARBA00005289"/>
    </source>
</evidence>
<feature type="binding site" evidence="9">
    <location>
        <position position="81"/>
    </location>
    <ligand>
        <name>substrate</name>
    </ligand>
</feature>
<dbReference type="RefSeq" id="WP_237346460.1">
    <property type="nucleotide sequence ID" value="NZ_JABWGX010000019.1"/>
</dbReference>
<dbReference type="InterPro" id="IPR020550">
    <property type="entry name" value="Inositol_monophosphatase_CS"/>
</dbReference>
<dbReference type="InterPro" id="IPR000760">
    <property type="entry name" value="Inositol_monophosphatase-like"/>
</dbReference>
<evidence type="ECO:0000256" key="1">
    <source>
        <dbReference type="ARBA" id="ARBA00001625"/>
    </source>
</evidence>
<feature type="binding site" evidence="9">
    <location>
        <position position="81"/>
    </location>
    <ligand>
        <name>Mg(2+)</name>
        <dbReference type="ChEBI" id="CHEBI:18420"/>
        <label>1</label>
    </ligand>
</feature>
<protein>
    <recommendedName>
        <fullName evidence="9">3'(2'),5'-bisphosphate nucleotidase CysQ</fullName>
        <ecNumber evidence="9">3.1.3.7</ecNumber>
    </recommendedName>
    <alternativeName>
        <fullName evidence="9">3'(2'),5-bisphosphonucleoside 3'(2')-phosphohydrolase</fullName>
    </alternativeName>
    <alternativeName>
        <fullName evidence="9">3'-phosphoadenosine 5'-phosphate phosphatase</fullName>
        <shortName evidence="9">PAP phosphatase</shortName>
    </alternativeName>
</protein>
<accession>A0ABU0LC94</accession>
<comment type="function">
    <text evidence="9">Converts adenosine-3',5'-bisphosphate (PAP) to AMP.</text>
</comment>
<dbReference type="EC" id="3.1.3.7" evidence="9"/>
<dbReference type="CDD" id="cd01638">
    <property type="entry name" value="CysQ"/>
    <property type="match status" value="1"/>
</dbReference>
<dbReference type="HAMAP" id="MF_02095">
    <property type="entry name" value="CysQ"/>
    <property type="match status" value="1"/>
</dbReference>
<gene>
    <name evidence="9" type="primary">cysQ</name>
    <name evidence="10" type="ORF">QOZ94_001504</name>
</gene>
<dbReference type="Proteomes" id="UP001241747">
    <property type="component" value="Unassembled WGS sequence"/>
</dbReference>
<comment type="similarity">
    <text evidence="2 9">Belongs to the inositol monophosphatase superfamily. CysQ family.</text>
</comment>
<dbReference type="Gene3D" id="3.30.540.10">
    <property type="entry name" value="Fructose-1,6-Bisphosphatase, subunit A, domain 1"/>
    <property type="match status" value="1"/>
</dbReference>
<keyword evidence="7 9" id="KW-0460">Magnesium</keyword>
<dbReference type="PROSITE" id="PS00630">
    <property type="entry name" value="IMP_2"/>
    <property type="match status" value="1"/>
</dbReference>
<comment type="subcellular location">
    <subcellularLocation>
        <location evidence="9">Cell inner membrane</location>
        <topology evidence="9">Peripheral membrane protein</topology>
        <orientation evidence="9">Cytoplasmic side</orientation>
    </subcellularLocation>
</comment>
<evidence type="ECO:0000256" key="4">
    <source>
        <dbReference type="ARBA" id="ARBA00022519"/>
    </source>
</evidence>
<dbReference type="InterPro" id="IPR020583">
    <property type="entry name" value="Inositol_monoP_metal-BS"/>
</dbReference>
<keyword evidence="8 9" id="KW-0472">Membrane</keyword>
<evidence type="ECO:0000313" key="11">
    <source>
        <dbReference type="Proteomes" id="UP001241747"/>
    </source>
</evidence>
<dbReference type="Gene3D" id="3.40.190.80">
    <property type="match status" value="1"/>
</dbReference>
<dbReference type="PROSITE" id="PS00629">
    <property type="entry name" value="IMP_1"/>
    <property type="match status" value="1"/>
</dbReference>
<organism evidence="10 11">
    <name type="scientific">Xanthobacter agilis</name>
    <dbReference type="NCBI Taxonomy" id="47492"/>
    <lineage>
        <taxon>Bacteria</taxon>
        <taxon>Pseudomonadati</taxon>
        <taxon>Pseudomonadota</taxon>
        <taxon>Alphaproteobacteria</taxon>
        <taxon>Hyphomicrobiales</taxon>
        <taxon>Xanthobacteraceae</taxon>
        <taxon>Xanthobacter</taxon>
    </lineage>
</organism>
<dbReference type="SUPFAM" id="SSF56655">
    <property type="entry name" value="Carbohydrate phosphatase"/>
    <property type="match status" value="1"/>
</dbReference>
<evidence type="ECO:0000313" key="10">
    <source>
        <dbReference type="EMBL" id="MDQ0504722.1"/>
    </source>
</evidence>
<dbReference type="InterPro" id="IPR050725">
    <property type="entry name" value="CysQ/Inositol_MonoPase"/>
</dbReference>
<feature type="binding site" evidence="9">
    <location>
        <position position="100"/>
    </location>
    <ligand>
        <name>Mg(2+)</name>
        <dbReference type="ChEBI" id="CHEBI:18420"/>
        <label>1</label>
    </ligand>
</feature>
<dbReference type="Pfam" id="PF00459">
    <property type="entry name" value="Inositol_P"/>
    <property type="match status" value="1"/>
</dbReference>
<keyword evidence="4 9" id="KW-0997">Cell inner membrane</keyword>
<feature type="binding site" evidence="9">
    <location>
        <begin position="102"/>
        <end position="105"/>
    </location>
    <ligand>
        <name>substrate</name>
    </ligand>
</feature>
<evidence type="ECO:0000256" key="3">
    <source>
        <dbReference type="ARBA" id="ARBA00022475"/>
    </source>
</evidence>
<keyword evidence="3 9" id="KW-1003">Cell membrane</keyword>
<feature type="binding site" evidence="9">
    <location>
        <position position="102"/>
    </location>
    <ligand>
        <name>Mg(2+)</name>
        <dbReference type="ChEBI" id="CHEBI:18420"/>
        <label>1</label>
    </ligand>
</feature>
<feature type="binding site" evidence="9">
    <location>
        <position position="232"/>
    </location>
    <ligand>
        <name>substrate</name>
    </ligand>
</feature>
<evidence type="ECO:0000256" key="7">
    <source>
        <dbReference type="ARBA" id="ARBA00022842"/>
    </source>
</evidence>
<feature type="binding site" evidence="9">
    <location>
        <position position="232"/>
    </location>
    <ligand>
        <name>Mg(2+)</name>
        <dbReference type="ChEBI" id="CHEBI:18420"/>
        <label>2</label>
    </ligand>
</feature>
<name>A0ABU0LC94_XANAG</name>
<dbReference type="NCBIfam" id="TIGR01331">
    <property type="entry name" value="bisphos_cysQ"/>
    <property type="match status" value="1"/>
</dbReference>